<keyword evidence="2" id="KW-0732">Signal</keyword>
<evidence type="ECO:0000313" key="3">
    <source>
        <dbReference type="EMBL" id="GAA3586559.1"/>
    </source>
</evidence>
<sequence length="205" mass="21055">MNLRAPLALLGAALLLAACSSTTAGTPSPAPSSSTAPASRVPPYAGAPKVENPLPDSVLAGDPCQALTQEQIVSDVGPGITGKQESASGFGPTCDWPDSDAGSLLTVSFMTGQKLGLSALYDQTRKLMKRFDVLPPVQGYPAVAYDDHPGPQSPSCQTAVGISDTLRFEIGVELGAANRDKTDACRITTAVAGQVLTTLMQKAGR</sequence>
<dbReference type="PROSITE" id="PS51257">
    <property type="entry name" value="PROKAR_LIPOPROTEIN"/>
    <property type="match status" value="1"/>
</dbReference>
<name>A0ABP6YNW2_9PSEU</name>
<accession>A0ABP6YNW2</accession>
<protein>
    <submittedName>
        <fullName evidence="3">DUF3558 domain-containing protein</fullName>
    </submittedName>
</protein>
<feature type="compositionally biased region" description="Low complexity" evidence="1">
    <location>
        <begin position="24"/>
        <end position="39"/>
    </location>
</feature>
<organism evidence="3 4">
    <name type="scientific">Amycolatopsis ultiminotia</name>
    <dbReference type="NCBI Taxonomy" id="543629"/>
    <lineage>
        <taxon>Bacteria</taxon>
        <taxon>Bacillati</taxon>
        <taxon>Actinomycetota</taxon>
        <taxon>Actinomycetes</taxon>
        <taxon>Pseudonocardiales</taxon>
        <taxon>Pseudonocardiaceae</taxon>
        <taxon>Amycolatopsis</taxon>
    </lineage>
</organism>
<dbReference type="Proteomes" id="UP001500689">
    <property type="component" value="Unassembled WGS sequence"/>
</dbReference>
<comment type="caution">
    <text evidence="3">The sequence shown here is derived from an EMBL/GenBank/DDBJ whole genome shotgun (WGS) entry which is preliminary data.</text>
</comment>
<evidence type="ECO:0000256" key="1">
    <source>
        <dbReference type="SAM" id="MobiDB-lite"/>
    </source>
</evidence>
<feature type="chain" id="PRO_5046767334" evidence="2">
    <location>
        <begin position="25"/>
        <end position="205"/>
    </location>
</feature>
<dbReference type="RefSeq" id="WP_344869199.1">
    <property type="nucleotide sequence ID" value="NZ_BAAAZN010000033.1"/>
</dbReference>
<proteinExistence type="predicted"/>
<reference evidence="4" key="1">
    <citation type="journal article" date="2019" name="Int. J. Syst. Evol. Microbiol.">
        <title>The Global Catalogue of Microorganisms (GCM) 10K type strain sequencing project: providing services to taxonomists for standard genome sequencing and annotation.</title>
        <authorList>
            <consortium name="The Broad Institute Genomics Platform"/>
            <consortium name="The Broad Institute Genome Sequencing Center for Infectious Disease"/>
            <person name="Wu L."/>
            <person name="Ma J."/>
        </authorList>
    </citation>
    <scope>NUCLEOTIDE SEQUENCE [LARGE SCALE GENOMIC DNA]</scope>
    <source>
        <strain evidence="4">JCM 16898</strain>
    </source>
</reference>
<dbReference type="EMBL" id="BAAAZN010000033">
    <property type="protein sequence ID" value="GAA3586559.1"/>
    <property type="molecule type" value="Genomic_DNA"/>
</dbReference>
<feature type="region of interest" description="Disordered" evidence="1">
    <location>
        <begin position="24"/>
        <end position="56"/>
    </location>
</feature>
<dbReference type="Pfam" id="PF12079">
    <property type="entry name" value="DUF3558"/>
    <property type="match status" value="1"/>
</dbReference>
<evidence type="ECO:0000256" key="2">
    <source>
        <dbReference type="SAM" id="SignalP"/>
    </source>
</evidence>
<gene>
    <name evidence="3" type="ORF">GCM10022222_84090</name>
</gene>
<dbReference type="InterPro" id="IPR024520">
    <property type="entry name" value="DUF3558"/>
</dbReference>
<evidence type="ECO:0000313" key="4">
    <source>
        <dbReference type="Proteomes" id="UP001500689"/>
    </source>
</evidence>
<feature type="signal peptide" evidence="2">
    <location>
        <begin position="1"/>
        <end position="24"/>
    </location>
</feature>
<keyword evidence="4" id="KW-1185">Reference proteome</keyword>